<evidence type="ECO:0000256" key="1">
    <source>
        <dbReference type="SAM" id="MobiDB-lite"/>
    </source>
</evidence>
<feature type="non-terminal residue" evidence="2">
    <location>
        <position position="54"/>
    </location>
</feature>
<gene>
    <name evidence="2" type="ORF">LCGC14_2052990</name>
</gene>
<comment type="caution">
    <text evidence="2">The sequence shown here is derived from an EMBL/GenBank/DDBJ whole genome shotgun (WGS) entry which is preliminary data.</text>
</comment>
<accession>A0A0F9FAW6</accession>
<reference evidence="2" key="1">
    <citation type="journal article" date="2015" name="Nature">
        <title>Complex archaea that bridge the gap between prokaryotes and eukaryotes.</title>
        <authorList>
            <person name="Spang A."/>
            <person name="Saw J.H."/>
            <person name="Jorgensen S.L."/>
            <person name="Zaremba-Niedzwiedzka K."/>
            <person name="Martijn J."/>
            <person name="Lind A.E."/>
            <person name="van Eijk R."/>
            <person name="Schleper C."/>
            <person name="Guy L."/>
            <person name="Ettema T.J."/>
        </authorList>
    </citation>
    <scope>NUCLEOTIDE SEQUENCE</scope>
</reference>
<feature type="region of interest" description="Disordered" evidence="1">
    <location>
        <begin position="24"/>
        <end position="54"/>
    </location>
</feature>
<protein>
    <submittedName>
        <fullName evidence="2">Uncharacterized protein</fullName>
    </submittedName>
</protein>
<name>A0A0F9FAW6_9ZZZZ</name>
<organism evidence="2">
    <name type="scientific">marine sediment metagenome</name>
    <dbReference type="NCBI Taxonomy" id="412755"/>
    <lineage>
        <taxon>unclassified sequences</taxon>
        <taxon>metagenomes</taxon>
        <taxon>ecological metagenomes</taxon>
    </lineage>
</organism>
<dbReference type="EMBL" id="LAZR01024296">
    <property type="protein sequence ID" value="KKL75631.1"/>
    <property type="molecule type" value="Genomic_DNA"/>
</dbReference>
<sequence length="54" mass="5905">MPELINDWDKAKGVVVRYASKCRRCGGTQKSDTPDVPEGWKEDAGPNADGRTPT</sequence>
<dbReference type="AlphaFoldDB" id="A0A0F9FAW6"/>
<evidence type="ECO:0000313" key="2">
    <source>
        <dbReference type="EMBL" id="KKL75631.1"/>
    </source>
</evidence>
<proteinExistence type="predicted"/>